<feature type="domain" description="KIB1-4 beta-propeller" evidence="1">
    <location>
        <begin position="666"/>
        <end position="864"/>
    </location>
</feature>
<accession>A0A9J6AKU5</accession>
<gene>
    <name evidence="2" type="ORF">H5410_010490</name>
</gene>
<dbReference type="Pfam" id="PF03478">
    <property type="entry name" value="Beta-prop_KIB1-4"/>
    <property type="match status" value="4"/>
</dbReference>
<evidence type="ECO:0000313" key="2">
    <source>
        <dbReference type="EMBL" id="KAG5625272.1"/>
    </source>
</evidence>
<dbReference type="Proteomes" id="UP000824120">
    <property type="component" value="Chromosome 2"/>
</dbReference>
<organism evidence="2 3">
    <name type="scientific">Solanum commersonii</name>
    <name type="common">Commerson's wild potato</name>
    <name type="synonym">Commerson's nightshade</name>
    <dbReference type="NCBI Taxonomy" id="4109"/>
    <lineage>
        <taxon>Eukaryota</taxon>
        <taxon>Viridiplantae</taxon>
        <taxon>Streptophyta</taxon>
        <taxon>Embryophyta</taxon>
        <taxon>Tracheophyta</taxon>
        <taxon>Spermatophyta</taxon>
        <taxon>Magnoliopsida</taxon>
        <taxon>eudicotyledons</taxon>
        <taxon>Gunneridae</taxon>
        <taxon>Pentapetalae</taxon>
        <taxon>asterids</taxon>
        <taxon>lamiids</taxon>
        <taxon>Solanales</taxon>
        <taxon>Solanaceae</taxon>
        <taxon>Solanoideae</taxon>
        <taxon>Solaneae</taxon>
        <taxon>Solanum</taxon>
    </lineage>
</organism>
<proteinExistence type="predicted"/>
<feature type="domain" description="KIB1-4 beta-propeller" evidence="1">
    <location>
        <begin position="268"/>
        <end position="502"/>
    </location>
</feature>
<dbReference type="PANTHER" id="PTHR33127">
    <property type="entry name" value="TRANSMEMBRANE PROTEIN"/>
    <property type="match status" value="1"/>
</dbReference>
<protein>
    <recommendedName>
        <fullName evidence="1">KIB1-4 beta-propeller domain-containing protein</fullName>
    </recommendedName>
</protein>
<dbReference type="InterPro" id="IPR005174">
    <property type="entry name" value="KIB1-4_b-propeller"/>
</dbReference>
<feature type="domain" description="KIB1-4 beta-propeller" evidence="1">
    <location>
        <begin position="925"/>
        <end position="1160"/>
    </location>
</feature>
<evidence type="ECO:0000259" key="1">
    <source>
        <dbReference type="Pfam" id="PF03478"/>
    </source>
</evidence>
<evidence type="ECO:0000313" key="3">
    <source>
        <dbReference type="Proteomes" id="UP000824120"/>
    </source>
</evidence>
<name>A0A9J6AKU5_SOLCO</name>
<dbReference type="PANTHER" id="PTHR33127:SF83">
    <property type="entry name" value="F-BOX DOMAIN-CONTAINING PROTEIN"/>
    <property type="match status" value="1"/>
</dbReference>
<dbReference type="OrthoDB" id="1295088at2759"/>
<comment type="caution">
    <text evidence="2">The sequence shown here is derived from an EMBL/GenBank/DDBJ whole genome shotgun (WGS) entry which is preliminary data.</text>
</comment>
<dbReference type="EMBL" id="JACXVP010000002">
    <property type="protein sequence ID" value="KAG5625272.1"/>
    <property type="molecule type" value="Genomic_DNA"/>
</dbReference>
<feature type="domain" description="KIB1-4 beta-propeller" evidence="1">
    <location>
        <begin position="1310"/>
        <end position="1533"/>
    </location>
</feature>
<keyword evidence="3" id="KW-1185">Reference proteome</keyword>
<sequence length="1580" mass="182815">METNYYSSVWAQEGAEEEDKKYLSSMTSKEQIDVNKKGRYCLARWDDWGFFIDICESFVWHFICHTKIMLPYYYHCNDWIREVRKCVVSPSTHQYFPYDDQYLCNVSLFFHQEPYCLITGPPCYKKWVKVKLYDGNRLIDAVTFCTGEKICTLFQEGKLGIGTDRCHCYASKHTLGFVAGPIVSSSTQKSDHLLSLRFGRLTLKLINSTDYSRAVITTLYIGEQSLSTTKQFRVYRPPNSVPPLFARAQEMDKKYLSSITSREQIDVNKKGRYCLARWDDWGFCIDGVECFFWHFKCHTKIKLPYFHHCADWKTTLRKCVVSPSTHEYYFPDDDQYLCSVSLFFHEEPYCLICGPPYYKKWVKVKLYDHSRLVGAATFCNGEKICTLFQEGKLGIIQMIPKITTSTCLSPLTFRAPTDATAMYRNRHLVSWQDQLFLVQQKIGSPSIFEVWEADFETNQFNRVFNLDGFIIFLSGQFSAATSSSLSQEENHIYFTDFTQCNDHRTLYAFHIGDQSLSTTKQFRVYCSHNAIPLFARSGRAEIQLNISTGGHKLKKRPSSSSSSSKYGINSYPVPVDSNICIHLSLDTQSEISHYLISHETYMSFRLVCKLWRSVAPPFRWKVAVDDDAAASYDQDSMWLLTLNQNDGLCTFYNPFRNFSCYMSNNDLVRCEIRYAKDGWLLVSKGKSLFLLEPSGKQIIHLPQKTDDYLCDIMSFSASPTNSSGDDRWTCITRDSEVPFLLSSSSPVYFGEEFCVIGQHGDVGVFGFLKDGNPYWVIHQLFQQYSPHISCVCRLFLVQRQDQNVLHSVVVTPQHDVHVYELDFGRTLIVKLVKEVKNWLFFTSEASSVAVCGMNVNVDNAVFFPTFNTCNDYTYYSLEDPTSWPLRLAGWTYESYYSSMSSVRAQEMDKKYLSSITSNEQIDVNKKGRYCLARWDDWGFCIDGVECFVWHFKCHTKIMLPYFHHYDYWITEVLKCVVSPSTHEYFPYHDEYLCNVSLFFREEPYCLICGPPYYKKWVKVKLYDYSRLVDAVTFCNGEKICTLFQEGKLGIIQMIPEITTSTCLSPLIFRAPTDVSALYRNRHLVSWQDQLFLVQRKVGSPSIFEVWEADFETKQFNRVFNLDGFIIFLSGQFSAATSSSLPQENNNVYFTQCNDHRTLYVFHVGDQSLSTTKQFRICSSHYSFPLFDRSGRAKIQHNTSTAEDKLKKRPSGIKSKPAPVDSNICVRLSLDLQCEISRYLISQEAYMSFRLVCKLWRSVAPPLRWKVVVDGDASPSYDQDSMWLLSLNQKDGLCTFYNPFRNFNCYMSNNDLVGCEIRYAKDGWLLVSKGKSLFLLEPSPLPSRKQIIHLPQRRYDYLCDIMSFSASPTNSSGWVIFGIALLNVFQVRISYLRQGDDRWTCITRDSEVPFLLSSSSPVYFGEEFCVIGQNGDVGVFGFKDGTPYWVIHQLFQQYSPRIYDACRLFLVQRQDQNVLHSLVVTPQHDVHVYELDFGSNIIVKLVKEVKNWLFFTSEASSVAVCGMNVNVDNAVFFPTFNTCNDYTYYSLEDVAFKVLKDNCTDKTHQKELLNRVWIRCELIGN</sequence>
<reference evidence="2 3" key="1">
    <citation type="submission" date="2020-09" db="EMBL/GenBank/DDBJ databases">
        <title>De no assembly of potato wild relative species, Solanum commersonii.</title>
        <authorList>
            <person name="Cho K."/>
        </authorList>
    </citation>
    <scope>NUCLEOTIDE SEQUENCE [LARGE SCALE GENOMIC DNA]</scope>
    <source>
        <strain evidence="2">LZ3.2</strain>
        <tissue evidence="2">Leaf</tissue>
    </source>
</reference>